<proteinExistence type="predicted"/>
<reference evidence="1 2" key="1">
    <citation type="submission" date="2019-05" db="EMBL/GenBank/DDBJ databases">
        <title>Another draft genome of Portunus trituberculatus and its Hox gene families provides insights of decapod evolution.</title>
        <authorList>
            <person name="Jeong J.-H."/>
            <person name="Song I."/>
            <person name="Kim S."/>
            <person name="Choi T."/>
            <person name="Kim D."/>
            <person name="Ryu S."/>
            <person name="Kim W."/>
        </authorList>
    </citation>
    <scope>NUCLEOTIDE SEQUENCE [LARGE SCALE GENOMIC DNA]</scope>
    <source>
        <tissue evidence="1">Muscle</tissue>
    </source>
</reference>
<name>A0A5B7GHX1_PORTR</name>
<organism evidence="1 2">
    <name type="scientific">Portunus trituberculatus</name>
    <name type="common">Swimming crab</name>
    <name type="synonym">Neptunus trituberculatus</name>
    <dbReference type="NCBI Taxonomy" id="210409"/>
    <lineage>
        <taxon>Eukaryota</taxon>
        <taxon>Metazoa</taxon>
        <taxon>Ecdysozoa</taxon>
        <taxon>Arthropoda</taxon>
        <taxon>Crustacea</taxon>
        <taxon>Multicrustacea</taxon>
        <taxon>Malacostraca</taxon>
        <taxon>Eumalacostraca</taxon>
        <taxon>Eucarida</taxon>
        <taxon>Decapoda</taxon>
        <taxon>Pleocyemata</taxon>
        <taxon>Brachyura</taxon>
        <taxon>Eubrachyura</taxon>
        <taxon>Portunoidea</taxon>
        <taxon>Portunidae</taxon>
        <taxon>Portuninae</taxon>
        <taxon>Portunus</taxon>
    </lineage>
</organism>
<comment type="caution">
    <text evidence="1">The sequence shown here is derived from an EMBL/GenBank/DDBJ whole genome shotgun (WGS) entry which is preliminary data.</text>
</comment>
<evidence type="ECO:0000313" key="1">
    <source>
        <dbReference type="EMBL" id="MPC57033.1"/>
    </source>
</evidence>
<dbReference type="AlphaFoldDB" id="A0A5B7GHX1"/>
<sequence>MRDTLMLVSSEGSSEMLAWCEGCVRVCEGVGVVCGVYLVVCGARGRRRSSHLARGTRNTGALLCSCSPLTVHDPHLSESSVAMYPHNNSDFGLSTPSFNLC</sequence>
<keyword evidence="2" id="KW-1185">Reference proteome</keyword>
<gene>
    <name evidence="1" type="ORF">E2C01_051002</name>
</gene>
<protein>
    <submittedName>
        <fullName evidence="1">Uncharacterized protein</fullName>
    </submittedName>
</protein>
<dbReference type="EMBL" id="VSRR010014448">
    <property type="protein sequence ID" value="MPC57033.1"/>
    <property type="molecule type" value="Genomic_DNA"/>
</dbReference>
<evidence type="ECO:0000313" key="2">
    <source>
        <dbReference type="Proteomes" id="UP000324222"/>
    </source>
</evidence>
<dbReference type="Proteomes" id="UP000324222">
    <property type="component" value="Unassembled WGS sequence"/>
</dbReference>
<accession>A0A5B7GHX1</accession>